<dbReference type="EMBL" id="OC319134">
    <property type="protein sequence ID" value="CAD7404378.1"/>
    <property type="molecule type" value="Genomic_DNA"/>
</dbReference>
<comment type="subcellular location">
    <subcellularLocation>
        <location evidence="1">Membrane</location>
        <topology evidence="1">Multi-pass membrane protein</topology>
    </subcellularLocation>
</comment>
<feature type="transmembrane region" description="Helical" evidence="5">
    <location>
        <begin position="189"/>
        <end position="206"/>
    </location>
</feature>
<proteinExistence type="predicted"/>
<keyword evidence="2 5" id="KW-0812">Transmembrane</keyword>
<dbReference type="FunFam" id="1.20.1740.10:FF:000119">
    <property type="entry name" value="Solute carrier family 7 member 7"/>
    <property type="match status" value="1"/>
</dbReference>
<dbReference type="PANTHER" id="PTHR11785">
    <property type="entry name" value="AMINO ACID TRANSPORTER"/>
    <property type="match status" value="1"/>
</dbReference>
<name>A0A7R9CZN9_TIMCR</name>
<sequence>MGYKSAGDSGKGAATCSSEGERIVLKRKITLPNGVALIVGTIIGSGIFVSPSGVFKYTRSVGVSLLVWLLSGVFSTLGALCFAELGTCITRSGGDYAYIMEAFGPLPAFLQLWVALLIIRPTTQAIVALTFAYYAAKPFFPDCHPPENAVRLLAAACLSDDVPWRGLSPDTRDSSVDEICRHHMALQDLVVFCLLTAVNCFSVRWAMRIQGLFTSAKLLALVTIVIAGIVHISTGHRSTFNGAFDGDYDIRNVALAFYSGLFAFGGWNFLNFVTEELQDPYKNLPRAIWIAMPIVTLVYVTANLAYFAVLTSDEMLTSTAVAVTFGDKMFGSMSWTVPVFVALSTFGGVNGILFTSARLFLVGSQEGQLPSVFSYIHIRKFTPVPSLLFTCGMSLLMLCSSDVFVLINYFSQILWLSTAACIVALLYLRRSQPDIPRPIKVNLVLPVTFLICCAFLAVVPAIADPLSTVIGLAITISGVPVYYVFIKWKGKPESYTKMLRKYTRQYHEITSALQAILEVVSPEEGEKLLGPTDT</sequence>
<feature type="transmembrane region" description="Helical" evidence="5">
    <location>
        <begin position="286"/>
        <end position="309"/>
    </location>
</feature>
<feature type="transmembrane region" description="Helical" evidence="5">
    <location>
        <begin position="97"/>
        <end position="119"/>
    </location>
</feature>
<organism evidence="6">
    <name type="scientific">Timema cristinae</name>
    <name type="common">Walking stick</name>
    <dbReference type="NCBI Taxonomy" id="61476"/>
    <lineage>
        <taxon>Eukaryota</taxon>
        <taxon>Metazoa</taxon>
        <taxon>Ecdysozoa</taxon>
        <taxon>Arthropoda</taxon>
        <taxon>Hexapoda</taxon>
        <taxon>Insecta</taxon>
        <taxon>Pterygota</taxon>
        <taxon>Neoptera</taxon>
        <taxon>Polyneoptera</taxon>
        <taxon>Phasmatodea</taxon>
        <taxon>Timematodea</taxon>
        <taxon>Timematoidea</taxon>
        <taxon>Timematidae</taxon>
        <taxon>Timema</taxon>
    </lineage>
</organism>
<dbReference type="GO" id="GO:0016020">
    <property type="term" value="C:membrane"/>
    <property type="evidence" value="ECO:0007669"/>
    <property type="project" value="UniProtKB-SubCell"/>
</dbReference>
<dbReference type="AlphaFoldDB" id="A0A7R9CZN9"/>
<evidence type="ECO:0000256" key="3">
    <source>
        <dbReference type="ARBA" id="ARBA00022989"/>
    </source>
</evidence>
<dbReference type="InterPro" id="IPR002293">
    <property type="entry name" value="AA/rel_permease1"/>
</dbReference>
<evidence type="ECO:0000256" key="5">
    <source>
        <dbReference type="SAM" id="Phobius"/>
    </source>
</evidence>
<evidence type="ECO:0000256" key="2">
    <source>
        <dbReference type="ARBA" id="ARBA00022692"/>
    </source>
</evidence>
<feature type="transmembrane region" description="Helical" evidence="5">
    <location>
        <begin position="255"/>
        <end position="274"/>
    </location>
</feature>
<dbReference type="InterPro" id="IPR050598">
    <property type="entry name" value="AminoAcid_Transporter"/>
</dbReference>
<dbReference type="GO" id="GO:0015179">
    <property type="term" value="F:L-amino acid transmembrane transporter activity"/>
    <property type="evidence" value="ECO:0007669"/>
    <property type="project" value="TreeGrafter"/>
</dbReference>
<feature type="transmembrane region" description="Helical" evidence="5">
    <location>
        <begin position="61"/>
        <end position="85"/>
    </location>
</feature>
<reference evidence="6" key="1">
    <citation type="submission" date="2020-11" db="EMBL/GenBank/DDBJ databases">
        <authorList>
            <person name="Tran Van P."/>
        </authorList>
    </citation>
    <scope>NUCLEOTIDE SEQUENCE</scope>
</reference>
<evidence type="ECO:0000313" key="6">
    <source>
        <dbReference type="EMBL" id="CAD7404378.1"/>
    </source>
</evidence>
<feature type="transmembrane region" description="Helical" evidence="5">
    <location>
        <begin position="469"/>
        <end position="488"/>
    </location>
</feature>
<dbReference type="Pfam" id="PF13520">
    <property type="entry name" value="AA_permease_2"/>
    <property type="match status" value="1"/>
</dbReference>
<gene>
    <name evidence="6" type="ORF">TCEB3V08_LOCUS7479</name>
</gene>
<protein>
    <recommendedName>
        <fullName evidence="7">Large neutral amino acids transporter small subunit 2</fullName>
    </recommendedName>
</protein>
<dbReference type="PIRSF" id="PIRSF006060">
    <property type="entry name" value="AA_transporter"/>
    <property type="match status" value="1"/>
</dbReference>
<dbReference type="FunFam" id="1.20.1740.10:FF:000056">
    <property type="entry name" value="Y+L amino acid transporter 2"/>
    <property type="match status" value="1"/>
</dbReference>
<feature type="transmembrane region" description="Helical" evidence="5">
    <location>
        <begin position="441"/>
        <end position="463"/>
    </location>
</feature>
<accession>A0A7R9CZN9</accession>
<keyword evidence="4 5" id="KW-0472">Membrane</keyword>
<evidence type="ECO:0008006" key="7">
    <source>
        <dbReference type="Google" id="ProtNLM"/>
    </source>
</evidence>
<dbReference type="PANTHER" id="PTHR11785:SF528">
    <property type="entry name" value="AMINO ACID TRANSPORTER PROTEIN JHI-21"/>
    <property type="match status" value="1"/>
</dbReference>
<evidence type="ECO:0000256" key="4">
    <source>
        <dbReference type="ARBA" id="ARBA00023136"/>
    </source>
</evidence>
<evidence type="ECO:0000256" key="1">
    <source>
        <dbReference type="ARBA" id="ARBA00004141"/>
    </source>
</evidence>
<feature type="transmembrane region" description="Helical" evidence="5">
    <location>
        <begin position="218"/>
        <end position="235"/>
    </location>
</feature>
<dbReference type="Gene3D" id="1.20.1740.10">
    <property type="entry name" value="Amino acid/polyamine transporter I"/>
    <property type="match status" value="1"/>
</dbReference>
<feature type="transmembrane region" description="Helical" evidence="5">
    <location>
        <begin position="413"/>
        <end position="429"/>
    </location>
</feature>
<keyword evidence="3 5" id="KW-1133">Transmembrane helix</keyword>
<feature type="transmembrane region" description="Helical" evidence="5">
    <location>
        <begin position="339"/>
        <end position="363"/>
    </location>
</feature>
<feature type="transmembrane region" description="Helical" evidence="5">
    <location>
        <begin position="31"/>
        <end position="49"/>
    </location>
</feature>